<comment type="similarity">
    <text evidence="2">Belongs to the glycosyl hydrolase 3 family.</text>
</comment>
<name>A0A1B7YDK9_COLHI</name>
<comment type="caution">
    <text evidence="14">The sequence shown here is derived from an EMBL/GenBank/DDBJ whole genome shotgun (WGS) entry which is preliminary data.</text>
</comment>
<organism evidence="14 15">
    <name type="scientific">Colletotrichum higginsianum (strain IMI 349063)</name>
    <name type="common">Crucifer anthracnose fungus</name>
    <dbReference type="NCBI Taxonomy" id="759273"/>
    <lineage>
        <taxon>Eukaryota</taxon>
        <taxon>Fungi</taxon>
        <taxon>Dikarya</taxon>
        <taxon>Ascomycota</taxon>
        <taxon>Pezizomycotina</taxon>
        <taxon>Sordariomycetes</taxon>
        <taxon>Hypocreomycetidae</taxon>
        <taxon>Glomerellales</taxon>
        <taxon>Glomerellaceae</taxon>
        <taxon>Colletotrichum</taxon>
        <taxon>Colletotrichum destructivum species complex</taxon>
    </lineage>
</organism>
<dbReference type="Pfam" id="PF00933">
    <property type="entry name" value="Glyco_hydro_3"/>
    <property type="match status" value="1"/>
</dbReference>
<keyword evidence="9" id="KW-0624">Polysaccharide degradation</keyword>
<evidence type="ECO:0000259" key="12">
    <source>
        <dbReference type="Pfam" id="PF00933"/>
    </source>
</evidence>
<dbReference type="PANTHER" id="PTHR30620">
    <property type="entry name" value="PERIPLASMIC BETA-GLUCOSIDASE-RELATED"/>
    <property type="match status" value="1"/>
</dbReference>
<keyword evidence="8" id="KW-0326">Glycosidase</keyword>
<dbReference type="InterPro" id="IPR051915">
    <property type="entry name" value="Cellulose_Degrad_GH3"/>
</dbReference>
<dbReference type="GO" id="GO:0009251">
    <property type="term" value="P:glucan catabolic process"/>
    <property type="evidence" value="ECO:0007669"/>
    <property type="project" value="TreeGrafter"/>
</dbReference>
<dbReference type="GeneID" id="28864692"/>
<dbReference type="Gene3D" id="3.20.20.300">
    <property type="entry name" value="Glycoside hydrolase, family 3, N-terminal domain"/>
    <property type="match status" value="1"/>
</dbReference>
<dbReference type="InterPro" id="IPR036881">
    <property type="entry name" value="Glyco_hydro_3_C_sf"/>
</dbReference>
<evidence type="ECO:0000256" key="10">
    <source>
        <dbReference type="SAM" id="MobiDB-lite"/>
    </source>
</evidence>
<sequence length="672" mass="74065">MRSELAAWALAVLPLGASCTSIPPSTLPHLSSLARRNESLPIYKSSSYCVDDRVEDLLRRMTVQEKAGQLFQTQLQQGPNGTLDAGNATARRNSTDNMIGEKHMTHFNLVGDIVDARQVAEFVNLVQQRALDTRLGIPVTLSTDPRHSFTENIGTGFRAGVFSQWPESLGLAALRDPYLVRQFAEVAREEYVAVGIRSALHPQVDLATEPRWSRLGNTWGEDANLTSELLVEYIKGFQGKELGPYSVTTVTKHFPGGGPMENGEDSHFTYGKNQTYPGDNFDYHLIPFKAAIAAGARQMMPYYSRPIGTEYDPVGFSFNKQIVTGLLREELGFQGIVVSDWGLITDTVIRGQDMPARAWGVESLTELERAARILDAGVDQFGGEQRVELIVQLVEQGNVTEERLDVSVRRLLREKFLLGLFDNPFVDPEAAARVVGNDYFARLGNDAQRRAYTLLTNRDEILPLKHVGAETKFYIEGFNATLLESRNFTVVPTPEEADYALLRLEAPYEPRPGGFEAAYHAGSLEYSAEEKARQAAIYAAVPTIVDVILDRPAAVPEVVEAAAAVFGSFGSGSEAFLDVVFGIAFPEGKLPFDLPRSQQAVEDAREDVPFDTENPVFRFGHGLRDVNEIVIRERTAVGTRATSGQDPEDAPLQAGLGRSWLPAPTSTDLNRQ</sequence>
<evidence type="ECO:0000256" key="1">
    <source>
        <dbReference type="ARBA" id="ARBA00000448"/>
    </source>
</evidence>
<dbReference type="InterPro" id="IPR002772">
    <property type="entry name" value="Glyco_hydro_3_C"/>
</dbReference>
<dbReference type="RefSeq" id="XP_018158435.1">
    <property type="nucleotide sequence ID" value="XM_018300585.1"/>
</dbReference>
<dbReference type="SUPFAM" id="SSF52279">
    <property type="entry name" value="Beta-D-glucan exohydrolase, C-terminal domain"/>
    <property type="match status" value="1"/>
</dbReference>
<dbReference type="KEGG" id="chig:CH63R_05610"/>
<evidence type="ECO:0000313" key="15">
    <source>
        <dbReference type="Proteomes" id="UP000092177"/>
    </source>
</evidence>
<dbReference type="EMBL" id="LTAN01000004">
    <property type="protein sequence ID" value="OBR09918.1"/>
    <property type="molecule type" value="Genomic_DNA"/>
</dbReference>
<dbReference type="VEuPathDB" id="FungiDB:CH63R_05610"/>
<comment type="catalytic activity">
    <reaction evidence="1">
        <text>Hydrolysis of terminal, non-reducing beta-D-glucosyl residues with release of beta-D-glucose.</text>
        <dbReference type="EC" id="3.2.1.21"/>
    </reaction>
</comment>
<evidence type="ECO:0000256" key="4">
    <source>
        <dbReference type="ARBA" id="ARBA00022729"/>
    </source>
</evidence>
<evidence type="ECO:0000313" key="14">
    <source>
        <dbReference type="EMBL" id="OBR09918.1"/>
    </source>
</evidence>
<evidence type="ECO:0000259" key="13">
    <source>
        <dbReference type="Pfam" id="PF01915"/>
    </source>
</evidence>
<evidence type="ECO:0000256" key="7">
    <source>
        <dbReference type="ARBA" id="ARBA00023277"/>
    </source>
</evidence>
<reference evidence="15" key="1">
    <citation type="journal article" date="2017" name="BMC Genomics">
        <title>Gapless genome assembly of Colletotrichum higginsianum reveals chromosome structure and association of transposable elements with secondary metabolite gene clusters.</title>
        <authorList>
            <person name="Dallery J.-F."/>
            <person name="Lapalu N."/>
            <person name="Zampounis A."/>
            <person name="Pigne S."/>
            <person name="Luyten I."/>
            <person name="Amselem J."/>
            <person name="Wittenberg A.H.J."/>
            <person name="Zhou S."/>
            <person name="de Queiroz M.V."/>
            <person name="Robin G.P."/>
            <person name="Auger A."/>
            <person name="Hainaut M."/>
            <person name="Henrissat B."/>
            <person name="Kim K.-T."/>
            <person name="Lee Y.-H."/>
            <person name="Lespinet O."/>
            <person name="Schwartz D.C."/>
            <person name="Thon M.R."/>
            <person name="O'Connell R.J."/>
        </authorList>
    </citation>
    <scope>NUCLEOTIDE SEQUENCE [LARGE SCALE GENOMIC DNA]</scope>
    <source>
        <strain evidence="15">IMI 349063</strain>
    </source>
</reference>
<evidence type="ECO:0000256" key="3">
    <source>
        <dbReference type="ARBA" id="ARBA00012744"/>
    </source>
</evidence>
<feature type="signal peptide" evidence="11">
    <location>
        <begin position="1"/>
        <end position="19"/>
    </location>
</feature>
<keyword evidence="4 11" id="KW-0732">Signal</keyword>
<dbReference type="InterPro" id="IPR017853">
    <property type="entry name" value="GH"/>
</dbReference>
<dbReference type="Gene3D" id="3.40.50.1700">
    <property type="entry name" value="Glycoside hydrolase family 3 C-terminal domain"/>
    <property type="match status" value="1"/>
</dbReference>
<dbReference type="Proteomes" id="UP000092177">
    <property type="component" value="Chromosome 4"/>
</dbReference>
<dbReference type="PROSITE" id="PS51257">
    <property type="entry name" value="PROKAR_LIPOPROTEIN"/>
    <property type="match status" value="1"/>
</dbReference>
<dbReference type="SUPFAM" id="SSF51445">
    <property type="entry name" value="(Trans)glycosidases"/>
    <property type="match status" value="1"/>
</dbReference>
<feature type="chain" id="PRO_5008601555" description="beta-glucosidase" evidence="11">
    <location>
        <begin position="20"/>
        <end position="672"/>
    </location>
</feature>
<dbReference type="PRINTS" id="PR00133">
    <property type="entry name" value="GLHYDRLASE3"/>
</dbReference>
<keyword evidence="7" id="KW-0119">Carbohydrate metabolism</keyword>
<dbReference type="Pfam" id="PF01915">
    <property type="entry name" value="Glyco_hydro_3_C"/>
    <property type="match status" value="1"/>
</dbReference>
<keyword evidence="5 14" id="KW-0378">Hydrolase</keyword>
<evidence type="ECO:0000256" key="6">
    <source>
        <dbReference type="ARBA" id="ARBA00023180"/>
    </source>
</evidence>
<dbReference type="AlphaFoldDB" id="A0A1B7YDK9"/>
<evidence type="ECO:0000256" key="5">
    <source>
        <dbReference type="ARBA" id="ARBA00022801"/>
    </source>
</evidence>
<evidence type="ECO:0000256" key="2">
    <source>
        <dbReference type="ARBA" id="ARBA00005336"/>
    </source>
</evidence>
<dbReference type="GO" id="GO:0008422">
    <property type="term" value="F:beta-glucosidase activity"/>
    <property type="evidence" value="ECO:0007669"/>
    <property type="project" value="UniProtKB-EC"/>
</dbReference>
<dbReference type="PANTHER" id="PTHR30620:SF16">
    <property type="entry name" value="LYSOSOMAL BETA GLUCOSIDASE"/>
    <property type="match status" value="1"/>
</dbReference>
<dbReference type="OrthoDB" id="416222at2759"/>
<keyword evidence="15" id="KW-1185">Reference proteome</keyword>
<accession>A0A1B7YDK9</accession>
<feature type="domain" description="Glycoside hydrolase family 3 C-terminal" evidence="13">
    <location>
        <begin position="520"/>
        <end position="623"/>
    </location>
</feature>
<dbReference type="InterPro" id="IPR001764">
    <property type="entry name" value="Glyco_hydro_3_N"/>
</dbReference>
<gene>
    <name evidence="14" type="ORF">CH63R_05610</name>
</gene>
<dbReference type="EC" id="3.2.1.21" evidence="3"/>
<protein>
    <recommendedName>
        <fullName evidence="3">beta-glucosidase</fullName>
        <ecNumber evidence="3">3.2.1.21</ecNumber>
    </recommendedName>
</protein>
<evidence type="ECO:0000256" key="9">
    <source>
        <dbReference type="ARBA" id="ARBA00023326"/>
    </source>
</evidence>
<evidence type="ECO:0000256" key="11">
    <source>
        <dbReference type="SAM" id="SignalP"/>
    </source>
</evidence>
<feature type="region of interest" description="Disordered" evidence="10">
    <location>
        <begin position="637"/>
        <end position="672"/>
    </location>
</feature>
<dbReference type="InterPro" id="IPR036962">
    <property type="entry name" value="Glyco_hydro_3_N_sf"/>
</dbReference>
<feature type="domain" description="Glycoside hydrolase family 3 N-terminal" evidence="12">
    <location>
        <begin position="62"/>
        <end position="413"/>
    </location>
</feature>
<proteinExistence type="inferred from homology"/>
<keyword evidence="6" id="KW-0325">Glycoprotein</keyword>
<evidence type="ECO:0000256" key="8">
    <source>
        <dbReference type="ARBA" id="ARBA00023295"/>
    </source>
</evidence>